<comment type="caution">
    <text evidence="1">The sequence shown here is derived from an EMBL/GenBank/DDBJ whole genome shotgun (WGS) entry which is preliminary data.</text>
</comment>
<accession>A0ABU5QUN0</accession>
<dbReference type="Proteomes" id="UP001304671">
    <property type="component" value="Unassembled WGS sequence"/>
</dbReference>
<keyword evidence="2" id="KW-1185">Reference proteome</keyword>
<dbReference type="EMBL" id="JAYFUL010000070">
    <property type="protein sequence ID" value="MEA5260820.1"/>
    <property type="molecule type" value="Genomic_DNA"/>
</dbReference>
<proteinExistence type="predicted"/>
<gene>
    <name evidence="1" type="ORF">VB264_23675</name>
</gene>
<evidence type="ECO:0000313" key="2">
    <source>
        <dbReference type="Proteomes" id="UP001304671"/>
    </source>
</evidence>
<protein>
    <submittedName>
        <fullName evidence="1">Uncharacterized protein</fullName>
    </submittedName>
</protein>
<name>A0ABU5QUN0_9BACT</name>
<dbReference type="RefSeq" id="WP_323253673.1">
    <property type="nucleotide sequence ID" value="NZ_JAYFUL010000070.1"/>
</dbReference>
<organism evidence="1 2">
    <name type="scientific">Arcicella aquatica</name>
    <dbReference type="NCBI Taxonomy" id="217141"/>
    <lineage>
        <taxon>Bacteria</taxon>
        <taxon>Pseudomonadati</taxon>
        <taxon>Bacteroidota</taxon>
        <taxon>Cytophagia</taxon>
        <taxon>Cytophagales</taxon>
        <taxon>Flectobacillaceae</taxon>
        <taxon>Arcicella</taxon>
    </lineage>
</organism>
<reference evidence="1 2" key="1">
    <citation type="submission" date="2023-12" db="EMBL/GenBank/DDBJ databases">
        <title>Novel species of the genus Arcicella isolated from rivers.</title>
        <authorList>
            <person name="Lu H."/>
        </authorList>
    </citation>
    <scope>NUCLEOTIDE SEQUENCE [LARGE SCALE GENOMIC DNA]</scope>
    <source>
        <strain evidence="1 2">LMG 21963</strain>
    </source>
</reference>
<sequence>MKILLMIFLSMVSMTSFSQKKEFDAACRIIQNLHSFRFTEKKYKKYNKIIIDSNISDGDIDIFSYLRGKIACDTLNDIIENESRLKNYYDRLVKPLKEFDPKESKYFSWRNLKRLKDGIKISFVKFDGKFLRLDALIGHNIYSNTIENTYIEYQFVFINGEITQLDWVERKH</sequence>
<evidence type="ECO:0000313" key="1">
    <source>
        <dbReference type="EMBL" id="MEA5260820.1"/>
    </source>
</evidence>